<dbReference type="SUPFAM" id="SSF53474">
    <property type="entry name" value="alpha/beta-Hydrolases"/>
    <property type="match status" value="1"/>
</dbReference>
<keyword evidence="4" id="KW-0732">Signal</keyword>
<keyword evidence="2" id="KW-0442">Lipid degradation</keyword>
<evidence type="ECO:0000313" key="6">
    <source>
        <dbReference type="EMBL" id="MFC0224962.1"/>
    </source>
</evidence>
<proteinExistence type="predicted"/>
<evidence type="ECO:0000256" key="3">
    <source>
        <dbReference type="ARBA" id="ARBA00023098"/>
    </source>
</evidence>
<evidence type="ECO:0000256" key="2">
    <source>
        <dbReference type="ARBA" id="ARBA00022963"/>
    </source>
</evidence>
<dbReference type="EMBL" id="JBHLXG010000003">
    <property type="protein sequence ID" value="MFC0224962.1"/>
    <property type="molecule type" value="Genomic_DNA"/>
</dbReference>
<name>A0ABV6E7J1_9GAMM</name>
<comment type="caution">
    <text evidence="6">The sequence shown here is derived from an EMBL/GenBank/DDBJ whole genome shotgun (WGS) entry which is preliminary data.</text>
</comment>
<dbReference type="Gene3D" id="3.40.50.1820">
    <property type="entry name" value="alpha/beta hydrolase"/>
    <property type="match status" value="1"/>
</dbReference>
<dbReference type="InterPro" id="IPR016986">
    <property type="entry name" value="UCP031982_abhydr"/>
</dbReference>
<dbReference type="PANTHER" id="PTHR10272">
    <property type="entry name" value="PLATELET-ACTIVATING FACTOR ACETYLHYDROLASE"/>
    <property type="match status" value="1"/>
</dbReference>
<dbReference type="Pfam" id="PF00326">
    <property type="entry name" value="Peptidase_S9"/>
    <property type="match status" value="1"/>
</dbReference>
<dbReference type="InterPro" id="IPR029058">
    <property type="entry name" value="AB_hydrolase_fold"/>
</dbReference>
<dbReference type="PIRSF" id="PIRSF031982">
    <property type="entry name" value="UCP031982_abhydr"/>
    <property type="match status" value="1"/>
</dbReference>
<accession>A0ABV6E7J1</accession>
<dbReference type="GO" id="GO:0016787">
    <property type="term" value="F:hydrolase activity"/>
    <property type="evidence" value="ECO:0007669"/>
    <property type="project" value="UniProtKB-KW"/>
</dbReference>
<dbReference type="RefSeq" id="WP_380671825.1">
    <property type="nucleotide sequence ID" value="NZ_CP173186.1"/>
</dbReference>
<evidence type="ECO:0000259" key="5">
    <source>
        <dbReference type="Pfam" id="PF00326"/>
    </source>
</evidence>
<evidence type="ECO:0000313" key="7">
    <source>
        <dbReference type="Proteomes" id="UP001589792"/>
    </source>
</evidence>
<reference evidence="6 7" key="1">
    <citation type="submission" date="2024-09" db="EMBL/GenBank/DDBJ databases">
        <authorList>
            <person name="Sun Q."/>
            <person name="Mori K."/>
        </authorList>
    </citation>
    <scope>NUCLEOTIDE SEQUENCE [LARGE SCALE GENOMIC DNA]</scope>
    <source>
        <strain evidence="6 7">CCM 8626</strain>
    </source>
</reference>
<sequence length="351" mass="37865">MKKWFVLLILFSQLASGASRYQVATQERAFYNDSRTLSSVIYYPTESQQTPKTVGARPVFDGIESQPDATPANGAFPLIIFSHGSGGNSYSQAWLAKALVERGVIVVAANHPGSTSGNSIPAESVKLWLQTQDISALINAVVQDPQWQQRINHDAIGVLGHSKGGYSAIASVGGRVSLQDFVAGCRINPHSPSCQFYTQANVNLATLSAKAFDANFTDKRLSFAIALDPGMVPYLQPNSLRQLNAPLLIVAPEHFRADTAEANLAGASLAAFSGKWPIDALTLAGANHFDFLPTCPPTALQWLAEEGETFICASERSQREQAHRQTIAAVLAFIQPWLTNHNKIGTVHAPL</sequence>
<evidence type="ECO:0000256" key="1">
    <source>
        <dbReference type="ARBA" id="ARBA00022801"/>
    </source>
</evidence>
<dbReference type="InterPro" id="IPR001375">
    <property type="entry name" value="Peptidase_S9_cat"/>
</dbReference>
<feature type="domain" description="Peptidase S9 prolyl oligopeptidase catalytic" evidence="5">
    <location>
        <begin position="94"/>
        <end position="173"/>
    </location>
</feature>
<keyword evidence="3" id="KW-0443">Lipid metabolism</keyword>
<dbReference type="Proteomes" id="UP001589792">
    <property type="component" value="Unassembled WGS sequence"/>
</dbReference>
<gene>
    <name evidence="6" type="ORF">ACFFJ3_00290</name>
</gene>
<feature type="chain" id="PRO_5046279391" evidence="4">
    <location>
        <begin position="18"/>
        <end position="351"/>
    </location>
</feature>
<keyword evidence="7" id="KW-1185">Reference proteome</keyword>
<keyword evidence="1 6" id="KW-0378">Hydrolase</keyword>
<dbReference type="PANTHER" id="PTHR10272:SF0">
    <property type="entry name" value="PLATELET-ACTIVATING FACTOR ACETYLHYDROLASE"/>
    <property type="match status" value="1"/>
</dbReference>
<feature type="signal peptide" evidence="4">
    <location>
        <begin position="1"/>
        <end position="17"/>
    </location>
</feature>
<organism evidence="6 7">
    <name type="scientific">Serratia aquatilis</name>
    <dbReference type="NCBI Taxonomy" id="1737515"/>
    <lineage>
        <taxon>Bacteria</taxon>
        <taxon>Pseudomonadati</taxon>
        <taxon>Pseudomonadota</taxon>
        <taxon>Gammaproteobacteria</taxon>
        <taxon>Enterobacterales</taxon>
        <taxon>Yersiniaceae</taxon>
        <taxon>Serratia</taxon>
    </lineage>
</organism>
<evidence type="ECO:0000256" key="4">
    <source>
        <dbReference type="SAM" id="SignalP"/>
    </source>
</evidence>
<protein>
    <submittedName>
        <fullName evidence="6">Alpha/beta hydrolase family protein</fullName>
    </submittedName>
</protein>